<dbReference type="EMBL" id="JAJAXM010000025">
    <property type="protein sequence ID" value="MCG9026747.1"/>
    <property type="molecule type" value="Genomic_DNA"/>
</dbReference>
<evidence type="ECO:0000313" key="3">
    <source>
        <dbReference type="Proteomes" id="UP001200247"/>
    </source>
</evidence>
<reference evidence="2 3" key="1">
    <citation type="submission" date="2021-10" db="EMBL/GenBank/DDBJ databases">
        <title>Whole-genome sequencing analysis of Laribacter hongkongensis: virulence gene profiles, carbohydrate-active enzyme prediction, and antimicrobial resistance characterization.</title>
        <authorList>
            <person name="Yuan P."/>
            <person name="Zhan Y."/>
            <person name="Chen D."/>
        </authorList>
    </citation>
    <scope>NUCLEOTIDE SEQUENCE [LARGE SCALE GENOMIC DNA]</scope>
    <source>
        <strain evidence="2 3">W67</strain>
    </source>
</reference>
<organism evidence="2 3">
    <name type="scientific">Laribacter hongkongensis</name>
    <dbReference type="NCBI Taxonomy" id="168471"/>
    <lineage>
        <taxon>Bacteria</taxon>
        <taxon>Pseudomonadati</taxon>
        <taxon>Pseudomonadota</taxon>
        <taxon>Betaproteobacteria</taxon>
        <taxon>Neisseriales</taxon>
        <taxon>Aquaspirillaceae</taxon>
        <taxon>Laribacter</taxon>
    </lineage>
</organism>
<dbReference type="AlphaFoldDB" id="A0ABD4SUQ6"/>
<evidence type="ECO:0008006" key="4">
    <source>
        <dbReference type="Google" id="ProtNLM"/>
    </source>
</evidence>
<gene>
    <name evidence="2" type="ORF">LH440_12705</name>
</gene>
<accession>A0ABD4SUQ6</accession>
<comment type="caution">
    <text evidence="2">The sequence shown here is derived from an EMBL/GenBank/DDBJ whole genome shotgun (WGS) entry which is preliminary data.</text>
</comment>
<sequence length="133" mass="14533">MHRHKKAAKRGVSARNSGPPSPHRAIERDGVRIARSGGMINGFMLVGLAHTTSHSRNVEKTGVSSPSVLHGMVLLLLERLKPAFETGWARAQNRKKTAGVFPASRYCISRTLAHRAKPMDVKNARYLIALTAS</sequence>
<feature type="region of interest" description="Disordered" evidence="1">
    <location>
        <begin position="1"/>
        <end position="29"/>
    </location>
</feature>
<dbReference type="Proteomes" id="UP001200247">
    <property type="component" value="Unassembled WGS sequence"/>
</dbReference>
<evidence type="ECO:0000256" key="1">
    <source>
        <dbReference type="SAM" id="MobiDB-lite"/>
    </source>
</evidence>
<evidence type="ECO:0000313" key="2">
    <source>
        <dbReference type="EMBL" id="MCG9026747.1"/>
    </source>
</evidence>
<proteinExistence type="predicted"/>
<name>A0ABD4SUQ6_9NEIS</name>
<dbReference type="RefSeq" id="WP_239894324.1">
    <property type="nucleotide sequence ID" value="NZ_JAJAXM010000025.1"/>
</dbReference>
<protein>
    <recommendedName>
        <fullName evidence="4">Transposase</fullName>
    </recommendedName>
</protein>